<reference evidence="3 4" key="1">
    <citation type="submission" date="2020-10" db="EMBL/GenBank/DDBJ databases">
        <title>Phylogeny of dyella-like bacteria.</title>
        <authorList>
            <person name="Fu J."/>
        </authorList>
    </citation>
    <scope>NUCLEOTIDE SEQUENCE [LARGE SCALE GENOMIC DNA]</scope>
    <source>
        <strain evidence="3 4">THG-B117</strain>
    </source>
</reference>
<accession>A0ABS2JTK4</accession>
<evidence type="ECO:0000313" key="3">
    <source>
        <dbReference type="EMBL" id="MBM7122332.1"/>
    </source>
</evidence>
<dbReference type="SUPFAM" id="SSF47413">
    <property type="entry name" value="lambda repressor-like DNA-binding domains"/>
    <property type="match status" value="1"/>
</dbReference>
<dbReference type="PANTHER" id="PTHR46558">
    <property type="entry name" value="TRACRIPTIONAL REGULATORY PROTEIN-RELATED-RELATED"/>
    <property type="match status" value="1"/>
</dbReference>
<feature type="domain" description="HTH cro/C1-type" evidence="2">
    <location>
        <begin position="5"/>
        <end position="59"/>
    </location>
</feature>
<evidence type="ECO:0000256" key="1">
    <source>
        <dbReference type="ARBA" id="ARBA00023125"/>
    </source>
</evidence>
<protein>
    <submittedName>
        <fullName evidence="3">Helix-turn-helix transcriptional regulator</fullName>
    </submittedName>
</protein>
<dbReference type="EMBL" id="JADIKC010000006">
    <property type="protein sequence ID" value="MBM7122332.1"/>
    <property type="molecule type" value="Genomic_DNA"/>
</dbReference>
<name>A0ABS2JTK4_9GAMM</name>
<dbReference type="InterPro" id="IPR010982">
    <property type="entry name" value="Lambda_DNA-bd_dom_sf"/>
</dbReference>
<gene>
    <name evidence="3" type="ORF">ISP20_14285</name>
</gene>
<dbReference type="Pfam" id="PF01381">
    <property type="entry name" value="HTH_3"/>
    <property type="match status" value="1"/>
</dbReference>
<dbReference type="PROSITE" id="PS50943">
    <property type="entry name" value="HTH_CROC1"/>
    <property type="match status" value="1"/>
</dbReference>
<dbReference type="Gene3D" id="1.10.260.40">
    <property type="entry name" value="lambda repressor-like DNA-binding domains"/>
    <property type="match status" value="1"/>
</dbReference>
<organism evidence="3 4">
    <name type="scientific">Dyella kyungheensis</name>
    <dbReference type="NCBI Taxonomy" id="1242174"/>
    <lineage>
        <taxon>Bacteria</taxon>
        <taxon>Pseudomonadati</taxon>
        <taxon>Pseudomonadota</taxon>
        <taxon>Gammaproteobacteria</taxon>
        <taxon>Lysobacterales</taxon>
        <taxon>Rhodanobacteraceae</taxon>
        <taxon>Dyella</taxon>
    </lineage>
</organism>
<evidence type="ECO:0000313" key="4">
    <source>
        <dbReference type="Proteomes" id="UP001430065"/>
    </source>
</evidence>
<sequence>MINRIRELRGERGWSQADLAERLDVSRQTVNAIETGKYDPSLPLAFKIARLFGLSIESIFEPEPQAATPMVSRHPME</sequence>
<dbReference type="Proteomes" id="UP001430065">
    <property type="component" value="Unassembled WGS sequence"/>
</dbReference>
<dbReference type="PANTHER" id="PTHR46558:SF4">
    <property type="entry name" value="DNA-BIDING PHAGE PROTEIN"/>
    <property type="match status" value="1"/>
</dbReference>
<keyword evidence="1" id="KW-0238">DNA-binding</keyword>
<comment type="caution">
    <text evidence="3">The sequence shown here is derived from an EMBL/GenBank/DDBJ whole genome shotgun (WGS) entry which is preliminary data.</text>
</comment>
<dbReference type="CDD" id="cd00093">
    <property type="entry name" value="HTH_XRE"/>
    <property type="match status" value="1"/>
</dbReference>
<dbReference type="SMART" id="SM00530">
    <property type="entry name" value="HTH_XRE"/>
    <property type="match status" value="1"/>
</dbReference>
<dbReference type="InterPro" id="IPR001387">
    <property type="entry name" value="Cro/C1-type_HTH"/>
</dbReference>
<keyword evidence="4" id="KW-1185">Reference proteome</keyword>
<dbReference type="RefSeq" id="WP_204636782.1">
    <property type="nucleotide sequence ID" value="NZ_CP183983.1"/>
</dbReference>
<proteinExistence type="predicted"/>
<evidence type="ECO:0000259" key="2">
    <source>
        <dbReference type="PROSITE" id="PS50943"/>
    </source>
</evidence>